<organism evidence="2 3">
    <name type="scientific">Plakobranchus ocellatus</name>
    <dbReference type="NCBI Taxonomy" id="259542"/>
    <lineage>
        <taxon>Eukaryota</taxon>
        <taxon>Metazoa</taxon>
        <taxon>Spiralia</taxon>
        <taxon>Lophotrochozoa</taxon>
        <taxon>Mollusca</taxon>
        <taxon>Gastropoda</taxon>
        <taxon>Heterobranchia</taxon>
        <taxon>Euthyneura</taxon>
        <taxon>Panpulmonata</taxon>
        <taxon>Sacoglossa</taxon>
        <taxon>Placobranchoidea</taxon>
        <taxon>Plakobranchidae</taxon>
        <taxon>Plakobranchus</taxon>
    </lineage>
</organism>
<evidence type="ECO:0000259" key="1">
    <source>
        <dbReference type="Pfam" id="PF00092"/>
    </source>
</evidence>
<dbReference type="Proteomes" id="UP000735302">
    <property type="component" value="Unassembled WGS sequence"/>
</dbReference>
<name>A0AAV4DWE4_9GAST</name>
<dbReference type="Pfam" id="PF00092">
    <property type="entry name" value="VWA"/>
    <property type="match status" value="1"/>
</dbReference>
<dbReference type="InterPro" id="IPR002035">
    <property type="entry name" value="VWF_A"/>
</dbReference>
<dbReference type="InterPro" id="IPR036465">
    <property type="entry name" value="vWFA_dom_sf"/>
</dbReference>
<dbReference type="SUPFAM" id="SSF53300">
    <property type="entry name" value="vWA-like"/>
    <property type="match status" value="1"/>
</dbReference>
<evidence type="ECO:0000313" key="3">
    <source>
        <dbReference type="Proteomes" id="UP000735302"/>
    </source>
</evidence>
<protein>
    <recommendedName>
        <fullName evidence="1">VWFA domain-containing protein</fullName>
    </recommendedName>
</protein>
<dbReference type="AlphaFoldDB" id="A0AAV4DWE4"/>
<sequence length="178" mass="20114">MFPVDFKHQLNLVQSLVQDMDIGPDKTRVGLGVYSENFQNHIPLDNNYDKVTLLREIAKAPNHRGELTHIFKPANFLPTSVRRSTPSQQRGLTNVLGLHVPLFRKNIETFGFCNVSLHINGHLYQVGLIVVDVRHPLLGANVLHVHNLLVDLLRRCLTGADFLCPDRVQSIQILAMID</sequence>
<dbReference type="Gene3D" id="3.40.50.410">
    <property type="entry name" value="von Willebrand factor, type A domain"/>
    <property type="match status" value="1"/>
</dbReference>
<accession>A0AAV4DWE4</accession>
<evidence type="ECO:0000313" key="2">
    <source>
        <dbReference type="EMBL" id="GFO48389.1"/>
    </source>
</evidence>
<reference evidence="2 3" key="1">
    <citation type="journal article" date="2021" name="Elife">
        <title>Chloroplast acquisition without the gene transfer in kleptoplastic sea slugs, Plakobranchus ocellatus.</title>
        <authorList>
            <person name="Maeda T."/>
            <person name="Takahashi S."/>
            <person name="Yoshida T."/>
            <person name="Shimamura S."/>
            <person name="Takaki Y."/>
            <person name="Nagai Y."/>
            <person name="Toyoda A."/>
            <person name="Suzuki Y."/>
            <person name="Arimoto A."/>
            <person name="Ishii H."/>
            <person name="Satoh N."/>
            <person name="Nishiyama T."/>
            <person name="Hasebe M."/>
            <person name="Maruyama T."/>
            <person name="Minagawa J."/>
            <person name="Obokata J."/>
            <person name="Shigenobu S."/>
        </authorList>
    </citation>
    <scope>NUCLEOTIDE SEQUENCE [LARGE SCALE GENOMIC DNA]</scope>
</reference>
<keyword evidence="3" id="KW-1185">Reference proteome</keyword>
<comment type="caution">
    <text evidence="2">The sequence shown here is derived from an EMBL/GenBank/DDBJ whole genome shotgun (WGS) entry which is preliminary data.</text>
</comment>
<proteinExistence type="predicted"/>
<gene>
    <name evidence="2" type="ORF">PoB_007489400</name>
</gene>
<feature type="domain" description="VWFA" evidence="1">
    <location>
        <begin position="4"/>
        <end position="87"/>
    </location>
</feature>
<dbReference type="EMBL" id="BLXT01008389">
    <property type="protein sequence ID" value="GFO48389.1"/>
    <property type="molecule type" value="Genomic_DNA"/>
</dbReference>